<dbReference type="Proteomes" id="UP000479190">
    <property type="component" value="Unassembled WGS sequence"/>
</dbReference>
<reference evidence="1 2" key="1">
    <citation type="submission" date="2020-02" db="EMBL/GenBank/DDBJ databases">
        <authorList>
            <person name="Ferguson B K."/>
        </authorList>
    </citation>
    <scope>NUCLEOTIDE SEQUENCE [LARGE SCALE GENOMIC DNA]</scope>
</reference>
<accession>A0A6H5J183</accession>
<sequence length="351" mass="39836">MPRKQLEHYYPISCARALYIYIICIKLYYGSSNGVTINSCTRASSPNVHSLTNRDADERKINFARPRARRVPHQVDVSGELLLRYSPTPVPLLLYILQPVAACIVQSRVAPLARGIKDRVSPMEYKNVCEKSYSYCRRVAATAARASPSTFREDDGCAVKIFGLVQECCHKISSKNIDYSRRYRELKLKFETPELLLRPTPADAAPLTCFLIQRIKGLQRTCRRRTQYPCSSPFGANPIGSKIISITYLHRLLESFIRRDTPRAREQSKLTTIAYSTYETCGHARTAATVDQSILAADLRLSTFHCTTSASWRVEPSNCHATSLHPDTIPLTWYFGSKMALDHLFIRKHNI</sequence>
<evidence type="ECO:0000313" key="1">
    <source>
        <dbReference type="EMBL" id="CAB0042528.1"/>
    </source>
</evidence>
<protein>
    <submittedName>
        <fullName evidence="1">Uncharacterized protein</fullName>
    </submittedName>
</protein>
<organism evidence="1 2">
    <name type="scientific">Trichogramma brassicae</name>
    <dbReference type="NCBI Taxonomy" id="86971"/>
    <lineage>
        <taxon>Eukaryota</taxon>
        <taxon>Metazoa</taxon>
        <taxon>Ecdysozoa</taxon>
        <taxon>Arthropoda</taxon>
        <taxon>Hexapoda</taxon>
        <taxon>Insecta</taxon>
        <taxon>Pterygota</taxon>
        <taxon>Neoptera</taxon>
        <taxon>Endopterygota</taxon>
        <taxon>Hymenoptera</taxon>
        <taxon>Apocrita</taxon>
        <taxon>Proctotrupomorpha</taxon>
        <taxon>Chalcidoidea</taxon>
        <taxon>Trichogrammatidae</taxon>
        <taxon>Trichogramma</taxon>
    </lineage>
</organism>
<dbReference type="AlphaFoldDB" id="A0A6H5J183"/>
<keyword evidence="2" id="KW-1185">Reference proteome</keyword>
<gene>
    <name evidence="1" type="ORF">TBRA_LOCUS14145</name>
</gene>
<name>A0A6H5J183_9HYME</name>
<proteinExistence type="predicted"/>
<dbReference type="EMBL" id="CADCXV010001203">
    <property type="protein sequence ID" value="CAB0042528.1"/>
    <property type="molecule type" value="Genomic_DNA"/>
</dbReference>
<evidence type="ECO:0000313" key="2">
    <source>
        <dbReference type="Proteomes" id="UP000479190"/>
    </source>
</evidence>